<gene>
    <name evidence="3" type="ORF">PUR21_24765</name>
</gene>
<sequence>MHLLRTSPIRMVEATGLSIPTCALMCLSVSAALCVQSLTGVWIRISHIQWLAPASMLAGALYFGLGPQARPRFNAAIALSAVMIIQLPATCALAYGVQSFGLPLRDDVFIGIDRAFGFDWLILQSFMVEMKVAMEILSRAYETFFLQLSAAPVIPAALGEVRRADRFVSSFILCVLMTVAVSALLPAEGAAGLVGPDKAHLLFQGATPLAELHALRDGTLRTVALEAVGPVISFPSLHCAVAYLVTAAFWPLKRLRWAALVLNAVMTVSAVTHGAHYACDCAAGLLTAAVSFHLAGRLRPWSERILAGQRGTAVLPTPAPAALLS</sequence>
<evidence type="ECO:0000313" key="3">
    <source>
        <dbReference type="EMBL" id="MEN3230798.1"/>
    </source>
</evidence>
<feature type="transmembrane region" description="Helical" evidence="1">
    <location>
        <begin position="167"/>
        <end position="187"/>
    </location>
</feature>
<dbReference type="RefSeq" id="WP_183667101.1">
    <property type="nucleotide sequence ID" value="NZ_JAQYXL010000001.1"/>
</dbReference>
<reference evidence="3 4" key="1">
    <citation type="journal article" date="2023" name="PLoS ONE">
        <title>Complete genome assembly of Hawai'i environmental nontuberculous mycobacteria reveals unexpected co-isolation with methylobacteria.</title>
        <authorList>
            <person name="Hendrix J."/>
            <person name="Epperson L.E."/>
            <person name="Tong E.I."/>
            <person name="Chan Y.L."/>
            <person name="Hasan N.A."/>
            <person name="Dawrs S.N."/>
            <person name="Norton G.J."/>
            <person name="Virdi R."/>
            <person name="Crooks J.L."/>
            <person name="Chan E.D."/>
            <person name="Honda J.R."/>
            <person name="Strong M."/>
        </authorList>
    </citation>
    <scope>NUCLEOTIDE SEQUENCE [LARGE SCALE GENOMIC DNA]</scope>
    <source>
        <strain evidence="3 4">NJH_HI01</strain>
    </source>
</reference>
<feature type="transmembrane region" description="Helical" evidence="1">
    <location>
        <begin position="75"/>
        <end position="96"/>
    </location>
</feature>
<evidence type="ECO:0000259" key="2">
    <source>
        <dbReference type="Pfam" id="PF14378"/>
    </source>
</evidence>
<keyword evidence="4" id="KW-1185">Reference proteome</keyword>
<accession>A0ABU9ZH58</accession>
<evidence type="ECO:0000313" key="4">
    <source>
        <dbReference type="Proteomes" id="UP001404845"/>
    </source>
</evidence>
<protein>
    <submittedName>
        <fullName evidence="3">Phosphatase PAP2 family protein</fullName>
    </submittedName>
</protein>
<feature type="transmembrane region" description="Helical" evidence="1">
    <location>
        <begin position="41"/>
        <end position="63"/>
    </location>
</feature>
<comment type="caution">
    <text evidence="3">The sequence shown here is derived from an EMBL/GenBank/DDBJ whole genome shotgun (WGS) entry which is preliminary data.</text>
</comment>
<evidence type="ECO:0000256" key="1">
    <source>
        <dbReference type="SAM" id="Phobius"/>
    </source>
</evidence>
<keyword evidence="1" id="KW-0812">Transmembrane</keyword>
<keyword evidence="1" id="KW-0472">Membrane</keyword>
<organism evidence="3 4">
    <name type="scientific">Methylorubrum rhodesianum</name>
    <dbReference type="NCBI Taxonomy" id="29427"/>
    <lineage>
        <taxon>Bacteria</taxon>
        <taxon>Pseudomonadati</taxon>
        <taxon>Pseudomonadota</taxon>
        <taxon>Alphaproteobacteria</taxon>
        <taxon>Hyphomicrobiales</taxon>
        <taxon>Methylobacteriaceae</taxon>
        <taxon>Methylorubrum</taxon>
    </lineage>
</organism>
<name>A0ABU9ZH58_9HYPH</name>
<proteinExistence type="predicted"/>
<dbReference type="InterPro" id="IPR026841">
    <property type="entry name" value="Aur1/Ipt1"/>
</dbReference>
<keyword evidence="1" id="KW-1133">Transmembrane helix</keyword>
<feature type="domain" description="Inositolphosphotransferase Aur1/Ipt1" evidence="2">
    <location>
        <begin position="110"/>
        <end position="293"/>
    </location>
</feature>
<dbReference type="EMBL" id="JAQYXL010000001">
    <property type="protein sequence ID" value="MEN3230798.1"/>
    <property type="molecule type" value="Genomic_DNA"/>
</dbReference>
<dbReference type="Proteomes" id="UP001404845">
    <property type="component" value="Unassembled WGS sequence"/>
</dbReference>
<dbReference type="Pfam" id="PF14378">
    <property type="entry name" value="PAP2_3"/>
    <property type="match status" value="1"/>
</dbReference>
<feature type="transmembrane region" description="Helical" evidence="1">
    <location>
        <begin position="227"/>
        <end position="250"/>
    </location>
</feature>